<name>A0A832I3E4_UNCEI</name>
<evidence type="ECO:0000313" key="2">
    <source>
        <dbReference type="EMBL" id="HGZ44026.1"/>
    </source>
</evidence>
<sequence>MSASRARRGPWARVEPALVALVALHSAALGVAAMAAPEAGLRLSGFGEASPLFFPRQVGVFHVVVAAAYAIEYVRYRGVTILLVAKAIAVAFLGAALLAGPQPWVVPFSAAADAAMGLAVAFVRARARAEARAR</sequence>
<feature type="transmembrane region" description="Helical" evidence="1">
    <location>
        <begin position="78"/>
        <end position="98"/>
    </location>
</feature>
<keyword evidence="1" id="KW-0472">Membrane</keyword>
<reference evidence="2" key="1">
    <citation type="journal article" date="2020" name="mSystems">
        <title>Genome- and Community-Level Interaction Insights into Carbon Utilization and Element Cycling Functions of Hydrothermarchaeota in Hydrothermal Sediment.</title>
        <authorList>
            <person name="Zhou Z."/>
            <person name="Liu Y."/>
            <person name="Xu W."/>
            <person name="Pan J."/>
            <person name="Luo Z.H."/>
            <person name="Li M."/>
        </authorList>
    </citation>
    <scope>NUCLEOTIDE SEQUENCE [LARGE SCALE GENOMIC DNA]</scope>
    <source>
        <strain evidence="2">SpSt-381</strain>
    </source>
</reference>
<proteinExistence type="predicted"/>
<dbReference type="AlphaFoldDB" id="A0A832I3E4"/>
<evidence type="ECO:0000256" key="1">
    <source>
        <dbReference type="SAM" id="Phobius"/>
    </source>
</evidence>
<organism evidence="2">
    <name type="scientific">Eiseniibacteriota bacterium</name>
    <dbReference type="NCBI Taxonomy" id="2212470"/>
    <lineage>
        <taxon>Bacteria</taxon>
        <taxon>Candidatus Eiseniibacteriota</taxon>
    </lineage>
</organism>
<feature type="transmembrane region" description="Helical" evidence="1">
    <location>
        <begin position="104"/>
        <end position="125"/>
    </location>
</feature>
<comment type="caution">
    <text evidence="2">The sequence shown here is derived from an EMBL/GenBank/DDBJ whole genome shotgun (WGS) entry which is preliminary data.</text>
</comment>
<gene>
    <name evidence="2" type="ORF">ENR23_11515</name>
</gene>
<keyword evidence="1" id="KW-1133">Transmembrane helix</keyword>
<accession>A0A832I3E4</accession>
<protein>
    <submittedName>
        <fullName evidence="2">Uncharacterized protein</fullName>
    </submittedName>
</protein>
<dbReference type="EMBL" id="DSQF01000022">
    <property type="protein sequence ID" value="HGZ44026.1"/>
    <property type="molecule type" value="Genomic_DNA"/>
</dbReference>
<feature type="transmembrane region" description="Helical" evidence="1">
    <location>
        <begin position="51"/>
        <end position="71"/>
    </location>
</feature>
<keyword evidence="1" id="KW-0812">Transmembrane</keyword>